<sequence>MEERLKAILLRKPELIADFPPWMLPRDDIKRIRATEDVVIIEVAGRDSFAALFKYMENHSVKGVVPTIAYTATEYGDWISLYDNLDYMKDHLRSLSVHIYSPVFMGSPALWKRVCGSITAISLAKFGFYTPCIGCHLYLHGIRIPLALQLGIKTVIAGERESHDSAIKINQISVSLDGYIALFKLFGLSLEMPLRHISKGSEIESLLGISWEGGRRQLDCVLSGNYVGENGCVAYSEESIQKYLNDFAVPLMEEYIRKAIASPF</sequence>
<accession>D5EDR1</accession>
<proteinExistence type="predicted"/>
<keyword evidence="2" id="KW-1185">Reference proteome</keyword>
<dbReference type="OrthoDB" id="1949569at2"/>
<dbReference type="eggNOG" id="ENOG5032RZQ">
    <property type="taxonomic scope" value="Bacteria"/>
</dbReference>
<dbReference type="STRING" id="572547.Amico_0557"/>
<dbReference type="KEGG" id="aco:Amico_0557"/>
<dbReference type="Proteomes" id="UP000002366">
    <property type="component" value="Chromosome"/>
</dbReference>
<dbReference type="EMBL" id="CP001997">
    <property type="protein sequence ID" value="ADE56693.1"/>
    <property type="molecule type" value="Genomic_DNA"/>
</dbReference>
<reference evidence="1 2" key="1">
    <citation type="journal article" date="2010" name="Stand. Genomic Sci.">
        <title>Complete genome sequence of Aminobacterium colombiense type strain (ALA-1).</title>
        <authorList>
            <person name="Chertkov O."/>
            <person name="Sikorski J."/>
            <person name="Brambilla E."/>
            <person name="Lapidus A."/>
            <person name="Copeland A."/>
            <person name="Glavina Del Rio T."/>
            <person name="Nolan M."/>
            <person name="Lucas S."/>
            <person name="Tice H."/>
            <person name="Cheng J.F."/>
            <person name="Han C."/>
            <person name="Detter J.C."/>
            <person name="Bruce D."/>
            <person name="Tapia R."/>
            <person name="Goodwin L."/>
            <person name="Pitluck S."/>
            <person name="Liolios K."/>
            <person name="Ivanova N."/>
            <person name="Mavromatis K."/>
            <person name="Ovchinnikova G."/>
            <person name="Pati A."/>
            <person name="Chen A."/>
            <person name="Palaniappan K."/>
            <person name="Land M."/>
            <person name="Hauser L."/>
            <person name="Chang Y.J."/>
            <person name="Jeffries C.D."/>
            <person name="Spring S."/>
            <person name="Rohde M."/>
            <person name="Goker M."/>
            <person name="Bristow J."/>
            <person name="Eisen J.A."/>
            <person name="Markowitz V."/>
            <person name="Hugenholtz P."/>
            <person name="Kyrpides N.C."/>
            <person name="Klenk H.P."/>
        </authorList>
    </citation>
    <scope>NUCLEOTIDE SEQUENCE [LARGE SCALE GENOMIC DNA]</scope>
    <source>
        <strain evidence="2">DSM 12261 / ALA-1</strain>
    </source>
</reference>
<name>D5EDR1_AMICL</name>
<dbReference type="AlphaFoldDB" id="D5EDR1"/>
<dbReference type="HOGENOM" id="CLU_1040553_0_0_0"/>
<protein>
    <submittedName>
        <fullName evidence="1">Uncharacterized protein</fullName>
    </submittedName>
</protein>
<gene>
    <name evidence="1" type="ordered locus">Amico_0557</name>
</gene>
<evidence type="ECO:0000313" key="2">
    <source>
        <dbReference type="Proteomes" id="UP000002366"/>
    </source>
</evidence>
<organism evidence="1 2">
    <name type="scientific">Aminobacterium colombiense (strain DSM 12261 / ALA-1)</name>
    <dbReference type="NCBI Taxonomy" id="572547"/>
    <lineage>
        <taxon>Bacteria</taxon>
        <taxon>Thermotogati</taxon>
        <taxon>Synergistota</taxon>
        <taxon>Synergistia</taxon>
        <taxon>Synergistales</taxon>
        <taxon>Aminobacteriaceae</taxon>
        <taxon>Aminobacterium</taxon>
    </lineage>
</organism>
<dbReference type="RefSeq" id="WP_013047959.1">
    <property type="nucleotide sequence ID" value="NC_014011.1"/>
</dbReference>
<evidence type="ECO:0000313" key="1">
    <source>
        <dbReference type="EMBL" id="ADE56693.1"/>
    </source>
</evidence>